<name>A0A645IKQ0_9ZZZZ</name>
<dbReference type="PANTHER" id="PTHR30203:SF30">
    <property type="entry name" value="OUTER MEMBRANE PROTEIN-RELATED"/>
    <property type="match status" value="1"/>
</dbReference>
<organism evidence="1">
    <name type="scientific">bioreactor metagenome</name>
    <dbReference type="NCBI Taxonomy" id="1076179"/>
    <lineage>
        <taxon>unclassified sequences</taxon>
        <taxon>metagenomes</taxon>
        <taxon>ecological metagenomes</taxon>
    </lineage>
</organism>
<dbReference type="Gene3D" id="1.20.1600.10">
    <property type="entry name" value="Outer membrane efflux proteins (OEP)"/>
    <property type="match status" value="1"/>
</dbReference>
<dbReference type="EMBL" id="VSSQ01111622">
    <property type="protein sequence ID" value="MPN48894.1"/>
    <property type="molecule type" value="Genomic_DNA"/>
</dbReference>
<reference evidence="1" key="1">
    <citation type="submission" date="2019-08" db="EMBL/GenBank/DDBJ databases">
        <authorList>
            <person name="Kucharzyk K."/>
            <person name="Murdoch R.W."/>
            <person name="Higgins S."/>
            <person name="Loffler F."/>
        </authorList>
    </citation>
    <scope>NUCLEOTIDE SEQUENCE</scope>
</reference>
<accession>A0A645IKQ0</accession>
<protein>
    <recommendedName>
        <fullName evidence="2">Outer membrane protein TolC</fullName>
    </recommendedName>
</protein>
<evidence type="ECO:0000313" key="1">
    <source>
        <dbReference type="EMBL" id="MPN48894.1"/>
    </source>
</evidence>
<comment type="caution">
    <text evidence="1">The sequence shown here is derived from an EMBL/GenBank/DDBJ whole genome shotgun (WGS) entry which is preliminary data.</text>
</comment>
<dbReference type="SUPFAM" id="SSF56954">
    <property type="entry name" value="Outer membrane efflux proteins (OEP)"/>
    <property type="match status" value="1"/>
</dbReference>
<dbReference type="InterPro" id="IPR003423">
    <property type="entry name" value="OMP_efflux"/>
</dbReference>
<dbReference type="AlphaFoldDB" id="A0A645IKQ0"/>
<evidence type="ECO:0008006" key="2">
    <source>
        <dbReference type="Google" id="ProtNLM"/>
    </source>
</evidence>
<gene>
    <name evidence="1" type="ORF">SDC9_196506</name>
</gene>
<dbReference type="Pfam" id="PF02321">
    <property type="entry name" value="OEP"/>
    <property type="match status" value="1"/>
</dbReference>
<dbReference type="GO" id="GO:0015562">
    <property type="term" value="F:efflux transmembrane transporter activity"/>
    <property type="evidence" value="ECO:0007669"/>
    <property type="project" value="InterPro"/>
</dbReference>
<sequence>MLTLKIPIFNKFQVRNRVTSSKLAVESSKLDIENTKYQLRKTIEQAYQNAIAAQARLSSAQKSEIASREAFRYAEQKYEAGRASVYELYQAKSNLTQVLSELTQSKYEYVLRIKVLELLK</sequence>
<dbReference type="PANTHER" id="PTHR30203">
    <property type="entry name" value="OUTER MEMBRANE CATION EFFLUX PROTEIN"/>
    <property type="match status" value="1"/>
</dbReference>
<dbReference type="InterPro" id="IPR010131">
    <property type="entry name" value="MdtP/NodT-like"/>
</dbReference>
<proteinExistence type="predicted"/>